<proteinExistence type="predicted"/>
<organism evidence="1 2">
    <name type="scientific">Nepenthes gracilis</name>
    <name type="common">Slender pitcher plant</name>
    <dbReference type="NCBI Taxonomy" id="150966"/>
    <lineage>
        <taxon>Eukaryota</taxon>
        <taxon>Viridiplantae</taxon>
        <taxon>Streptophyta</taxon>
        <taxon>Embryophyta</taxon>
        <taxon>Tracheophyta</taxon>
        <taxon>Spermatophyta</taxon>
        <taxon>Magnoliopsida</taxon>
        <taxon>eudicotyledons</taxon>
        <taxon>Gunneridae</taxon>
        <taxon>Pentapetalae</taxon>
        <taxon>Caryophyllales</taxon>
        <taxon>Nepenthaceae</taxon>
        <taxon>Nepenthes</taxon>
    </lineage>
</organism>
<gene>
    <name evidence="1" type="ORF">Nepgr_026981</name>
</gene>
<name>A0AAD3Y130_NEPGR</name>
<dbReference type="EMBL" id="BSYO01000029">
    <property type="protein sequence ID" value="GMH25138.1"/>
    <property type="molecule type" value="Genomic_DNA"/>
</dbReference>
<reference evidence="1" key="1">
    <citation type="submission" date="2023-05" db="EMBL/GenBank/DDBJ databases">
        <title>Nepenthes gracilis genome sequencing.</title>
        <authorList>
            <person name="Fukushima K."/>
        </authorList>
    </citation>
    <scope>NUCLEOTIDE SEQUENCE</scope>
    <source>
        <strain evidence="1">SING2019-196</strain>
    </source>
</reference>
<protein>
    <submittedName>
        <fullName evidence="1">Uncharacterized protein</fullName>
    </submittedName>
</protein>
<keyword evidence="2" id="KW-1185">Reference proteome</keyword>
<accession>A0AAD3Y130</accession>
<sequence length="104" mass="11940">MLLILRAHSDLVIARGDVREPIGVLDFSNESSIQQFLYFLPDDNQFFYRVIFPLLPDGLSVRIEAQFVDHYPSRNSKHVSESPCEDVSVSLQERDQLIAQCTNE</sequence>
<dbReference type="AlphaFoldDB" id="A0AAD3Y130"/>
<evidence type="ECO:0000313" key="1">
    <source>
        <dbReference type="EMBL" id="GMH25138.1"/>
    </source>
</evidence>
<evidence type="ECO:0000313" key="2">
    <source>
        <dbReference type="Proteomes" id="UP001279734"/>
    </source>
</evidence>
<dbReference type="Proteomes" id="UP001279734">
    <property type="component" value="Unassembled WGS sequence"/>
</dbReference>
<comment type="caution">
    <text evidence="1">The sequence shown here is derived from an EMBL/GenBank/DDBJ whole genome shotgun (WGS) entry which is preliminary data.</text>
</comment>